<accession>A0ABV8Z6N5</accession>
<comment type="caution">
    <text evidence="2">The sequence shown here is derived from an EMBL/GenBank/DDBJ whole genome shotgun (WGS) entry which is preliminary data.</text>
</comment>
<evidence type="ECO:0000313" key="2">
    <source>
        <dbReference type="EMBL" id="MFC4472004.1"/>
    </source>
</evidence>
<dbReference type="Proteomes" id="UP001596012">
    <property type="component" value="Unassembled WGS sequence"/>
</dbReference>
<dbReference type="EMBL" id="JBHSFG010000107">
    <property type="protein sequence ID" value="MFC4472004.1"/>
    <property type="molecule type" value="Genomic_DNA"/>
</dbReference>
<keyword evidence="1" id="KW-0732">Signal</keyword>
<feature type="chain" id="PRO_5046320624" description="Secreted protein" evidence="1">
    <location>
        <begin position="42"/>
        <end position="139"/>
    </location>
</feature>
<keyword evidence="3" id="KW-1185">Reference proteome</keyword>
<evidence type="ECO:0000256" key="1">
    <source>
        <dbReference type="SAM" id="SignalP"/>
    </source>
</evidence>
<organism evidence="2 3">
    <name type="scientific">Streptomyces xiangluensis</name>
    <dbReference type="NCBI Taxonomy" id="2665720"/>
    <lineage>
        <taxon>Bacteria</taxon>
        <taxon>Bacillati</taxon>
        <taxon>Actinomycetota</taxon>
        <taxon>Actinomycetes</taxon>
        <taxon>Kitasatosporales</taxon>
        <taxon>Streptomycetaceae</taxon>
        <taxon>Streptomyces</taxon>
    </lineage>
</organism>
<name>A0ABV8Z6N5_9ACTN</name>
<evidence type="ECO:0008006" key="4">
    <source>
        <dbReference type="Google" id="ProtNLM"/>
    </source>
</evidence>
<reference evidence="3" key="1">
    <citation type="journal article" date="2019" name="Int. J. Syst. Evol. Microbiol.">
        <title>The Global Catalogue of Microorganisms (GCM) 10K type strain sequencing project: providing services to taxonomists for standard genome sequencing and annotation.</title>
        <authorList>
            <consortium name="The Broad Institute Genomics Platform"/>
            <consortium name="The Broad Institute Genome Sequencing Center for Infectious Disease"/>
            <person name="Wu L."/>
            <person name="Ma J."/>
        </authorList>
    </citation>
    <scope>NUCLEOTIDE SEQUENCE [LARGE SCALE GENOMIC DNA]</scope>
    <source>
        <strain evidence="3">DT43</strain>
    </source>
</reference>
<protein>
    <recommendedName>
        <fullName evidence="4">Secreted protein</fullName>
    </recommendedName>
</protein>
<sequence>MRILRAITALSTKNPRVRAGAVVAPLGLALTAGLAATPAWAASSGDVYSTNRGAEGWYYYGSERVYATDLKRDGYGAVTQVFADDGRRLLVSLKDTGVGNGSSWKTPTLFEGYHKIRACVYKTGHKPTKCGPMTRWYVG</sequence>
<gene>
    <name evidence="2" type="ORF">ACFPH6_47260</name>
</gene>
<evidence type="ECO:0000313" key="3">
    <source>
        <dbReference type="Proteomes" id="UP001596012"/>
    </source>
</evidence>
<dbReference type="RefSeq" id="WP_386355049.1">
    <property type="nucleotide sequence ID" value="NZ_JBHSFG010000107.1"/>
</dbReference>
<proteinExistence type="predicted"/>
<feature type="signal peptide" evidence="1">
    <location>
        <begin position="1"/>
        <end position="41"/>
    </location>
</feature>